<evidence type="ECO:0000313" key="2">
    <source>
        <dbReference type="EMBL" id="MFC0350973.1"/>
    </source>
</evidence>
<name>A0ABV6IGL8_9BURK</name>
<dbReference type="Proteomes" id="UP001589844">
    <property type="component" value="Unassembled WGS sequence"/>
</dbReference>
<dbReference type="EMBL" id="JBHLXJ010000015">
    <property type="protein sequence ID" value="MFC0350973.1"/>
    <property type="molecule type" value="Genomic_DNA"/>
</dbReference>
<dbReference type="RefSeq" id="WP_390213523.1">
    <property type="nucleotide sequence ID" value="NZ_JBHLXJ010000015.1"/>
</dbReference>
<reference evidence="2 3" key="1">
    <citation type="submission" date="2024-09" db="EMBL/GenBank/DDBJ databases">
        <authorList>
            <person name="Sun Q."/>
            <person name="Mori K."/>
        </authorList>
    </citation>
    <scope>NUCLEOTIDE SEQUENCE [LARGE SCALE GENOMIC DNA]</scope>
    <source>
        <strain evidence="2 3">CCM 8677</strain>
    </source>
</reference>
<gene>
    <name evidence="2" type="ORF">ACFFJH_14240</name>
</gene>
<protein>
    <submittedName>
        <fullName evidence="2">Lipid A-modifier LpxR family protein</fullName>
    </submittedName>
</protein>
<organism evidence="2 3">
    <name type="scientific">Undibacterium danionis</name>
    <dbReference type="NCBI Taxonomy" id="1812100"/>
    <lineage>
        <taxon>Bacteria</taxon>
        <taxon>Pseudomonadati</taxon>
        <taxon>Pseudomonadota</taxon>
        <taxon>Betaproteobacteria</taxon>
        <taxon>Burkholderiales</taxon>
        <taxon>Oxalobacteraceae</taxon>
        <taxon>Undibacterium</taxon>
    </lineage>
</organism>
<comment type="caution">
    <text evidence="2">The sequence shown here is derived from an EMBL/GenBank/DDBJ whole genome shotgun (WGS) entry which is preliminary data.</text>
</comment>
<dbReference type="InterPro" id="IPR018707">
    <property type="entry name" value="LpxR"/>
</dbReference>
<feature type="chain" id="PRO_5045848227" evidence="1">
    <location>
        <begin position="21"/>
        <end position="309"/>
    </location>
</feature>
<keyword evidence="1" id="KW-0732">Signal</keyword>
<evidence type="ECO:0000313" key="3">
    <source>
        <dbReference type="Proteomes" id="UP001589844"/>
    </source>
</evidence>
<evidence type="ECO:0000256" key="1">
    <source>
        <dbReference type="SAM" id="SignalP"/>
    </source>
</evidence>
<proteinExistence type="predicted"/>
<dbReference type="InterPro" id="IPR037107">
    <property type="entry name" value="Put_OMP_sf"/>
</dbReference>
<dbReference type="Pfam" id="PF09982">
    <property type="entry name" value="LpxR"/>
    <property type="match status" value="1"/>
</dbReference>
<keyword evidence="3" id="KW-1185">Reference proteome</keyword>
<feature type="signal peptide" evidence="1">
    <location>
        <begin position="1"/>
        <end position="20"/>
    </location>
</feature>
<accession>A0ABV6IGL8</accession>
<dbReference type="Gene3D" id="2.40.128.140">
    <property type="entry name" value="Outer membrane protein"/>
    <property type="match status" value="1"/>
</dbReference>
<sequence>MRTALTTFISLLAVAAQAQAQDFFPSMQEYQKVQTQGRTSVTLDVENDSLLLNRDDGFYTSGNHIIVRNIFATPRQSITYAWHVGQDLYTASDIKLRPEQINKFDHPYAAWLYAGMFKEVQNSDGSATKVGLDLGCLGPCAGGEWTQTNLHRLFNQPLPQAWNTQLKQEWGAVLHAEVSPASWKLSADSDLGSRFKARVGNIFTDAKAEVTWRYGRLNSSVDTPGSFIFSRAELKIVGYNASLQGGYFRDQKLVVKPNRTVPEIEFGYQYSGDTWGFYASVVRRGSEIKELSNAKGAQNFAKLQVRYAM</sequence>